<name>A0ABU0EMF9_9CELL</name>
<dbReference type="Proteomes" id="UP001239626">
    <property type="component" value="Unassembled WGS sequence"/>
</dbReference>
<evidence type="ECO:0000313" key="2">
    <source>
        <dbReference type="Proteomes" id="UP001239626"/>
    </source>
</evidence>
<proteinExistence type="predicted"/>
<evidence type="ECO:0000313" key="1">
    <source>
        <dbReference type="EMBL" id="MDQ0375997.1"/>
    </source>
</evidence>
<organism evidence="1 2">
    <name type="scientific">Cellulomonas humilata</name>
    <dbReference type="NCBI Taxonomy" id="144055"/>
    <lineage>
        <taxon>Bacteria</taxon>
        <taxon>Bacillati</taxon>
        <taxon>Actinomycetota</taxon>
        <taxon>Actinomycetes</taxon>
        <taxon>Micrococcales</taxon>
        <taxon>Cellulomonadaceae</taxon>
        <taxon>Cellulomonas</taxon>
    </lineage>
</organism>
<comment type="caution">
    <text evidence="1">The sequence shown here is derived from an EMBL/GenBank/DDBJ whole genome shotgun (WGS) entry which is preliminary data.</text>
</comment>
<gene>
    <name evidence="1" type="ORF">J2X26_004340</name>
</gene>
<dbReference type="EMBL" id="JAUSVB010000008">
    <property type="protein sequence ID" value="MDQ0375997.1"/>
    <property type="molecule type" value="Genomic_DNA"/>
</dbReference>
<dbReference type="RefSeq" id="WP_307494783.1">
    <property type="nucleotide sequence ID" value="NZ_JAUSVB010000008.1"/>
</dbReference>
<reference evidence="1 2" key="1">
    <citation type="submission" date="2023-07" db="EMBL/GenBank/DDBJ databases">
        <title>Sorghum-associated microbial communities from plants grown in Nebraska, USA.</title>
        <authorList>
            <person name="Schachtman D."/>
        </authorList>
    </citation>
    <scope>NUCLEOTIDE SEQUENCE [LARGE SCALE GENOMIC DNA]</scope>
    <source>
        <strain evidence="1 2">BE332</strain>
    </source>
</reference>
<evidence type="ECO:0008006" key="3">
    <source>
        <dbReference type="Google" id="ProtNLM"/>
    </source>
</evidence>
<protein>
    <recommendedName>
        <fullName evidence="3">RNA polymerase sigma-70 region 4 domain-containing protein</fullName>
    </recommendedName>
</protein>
<sequence length="261" mass="29135">MIDTVRLSLRLGNDARGHGRFGPFTVEPDAEILIGRAARRGLRLVDEWVPRDLVRLRPAGEQWLLVNGPSAAVHVQNKWVTTRLEERWVGKGEARRRSEVQVGVEFKKGAVIALPPGRTIARWTIFDDDIWMSVNIGGSQHDAAGLPLPALRAESSSVDPRSMTFTHIGGRSVRLAPDQRRAMAVLFRHQLDDRPRPRNLEAGAAKELGITEDALKKRIRRARAAVNKHRDAEAQLDDLDEFGAYLIETSRIVTADDLALD</sequence>
<keyword evidence="2" id="KW-1185">Reference proteome</keyword>
<accession>A0ABU0EMF9</accession>